<dbReference type="InterPro" id="IPR001650">
    <property type="entry name" value="Helicase_C-like"/>
</dbReference>
<gene>
    <name evidence="2" type="ordered locus">SELR_10680</name>
</gene>
<dbReference type="GO" id="GO:0006289">
    <property type="term" value="P:nucleotide-excision repair"/>
    <property type="evidence" value="ECO:0007669"/>
    <property type="project" value="TreeGrafter"/>
</dbReference>
<sequence>MSEQPREQYLDLVRRELLGPGAEPSLLDAETDVAHERLAANPNRLYLLGILYPQDARKNTDAPVKNGSREDAENYMVDDVDAERDLTDVSEDALLEVTTVSKNSGSDDETDDETDDGLDEAFTMTAQFLPASMGLLCLTEGSPDGAQVNISFGTYRRAKEELGEFWVPYQKPTGFDIPGEYEPFLHYDKIKERLYLVQEFSKGLNRDFRNQHKNPKPELREFMWKVSRLAIFSREGRVRIPNDFRLRLNFDGQGHFEEDLHGEGGKARLIARKREITAGRFSLTLMLVNLCHDEKGQAENCLYQAEIKMEASEEDGFHFTDTRFSEPDLSDTEEDSLRLLYHGKQNYATGLGTAAAWKMDDEGYGYVRTDFFPIAETPQMDWGSEERSMKDLSSLSSISREKKLESLQKLVSAYERWISSLENKAEQFTDIRFKQAAARNIGLCRKAAQRMASGIEVLRENDLAFEAFELANRAMFMQRVQLRMQGDRTCQTLEERWPSDKKTAAWLQNVDYEAEPDEKDGWRAYWRPFQIAFILMVIPDAVDDHALGREFADLIWFPTGGGKTEAYLGLTAFTICYRRLAHTEAQSGGTTIIMRYTLRLLTAQQFNRASTLICALELMRREGIAKLGNESITIGLWVGQATPKKCIKGSWEDPSADMLLKKIKDYSVNVGNIEERKERYNRFQVLKCPWCGTKLERGVVSSHGSKKLEGVWGYGLDQENHFHFFCPQRKCPFNDEYFLPIQVIDEEIYRNPPTLLFATVDKFAQMPWQSDKVGKIFGADKKERRAPELIIQDELHLISGALGTMVGLYEVALDAACQHKGIKPKIIASTATIRRATEQCAALYERQAFQFPPPGLESGDSFFAREKVVSKKNPGRKYVGLMPSGKTKTVSEIRVLAVLLEMVKAMPGLSDEEMDKLWTLTAYFNSLRELGRADTLVMDEVRDAMHRISFRLDIPCRSVYGAKELTSRVTAIELNQTLDALEHLTYSQVNREQKRYAVNVLLATNMISVGLDVARLNLMLVVGQPKLTSEYIQSTSRIGRQSPGVALVLYRPTNSRDRSYYEHFQYFHQTFYSQVEPSVVTPFSRPALSRGLHAVLVSMMRLGKHTYEIFAKDDSAIKFDLQNEAIREQAEWSKNFLVRRQRRAYELAPGLMSAEEMDTDLQDLEQLIDGFFQAWDEEATYASKDAVKLCFGHSFLFRWPSDGERILLATRQRVLTLAEMNQEKSEQAGPAIETMSSLRSVDDELKGSLITFQERVEGEGTKS</sequence>
<protein>
    <submittedName>
        <fullName evidence="2">Putative helicase</fullName>
    </submittedName>
</protein>
<reference evidence="2 3" key="1">
    <citation type="submission" date="2011-10" db="EMBL/GenBank/DDBJ databases">
        <title>Whole genome sequence of Selenomonas ruminantium subsp. lactilytica TAM6421.</title>
        <authorList>
            <person name="Oguchi A."/>
            <person name="Ankai A."/>
            <person name="Kaneko J."/>
            <person name="Yamada-Narita S."/>
            <person name="Fukui S."/>
            <person name="Takahashi M."/>
            <person name="Onodera T."/>
            <person name="Kojima S."/>
            <person name="Fushimi T."/>
            <person name="Abe N."/>
            <person name="Kamio Y."/>
            <person name="Yamazaki S."/>
            <person name="Fujita N."/>
        </authorList>
    </citation>
    <scope>NUCLEOTIDE SEQUENCE [LARGE SCALE GENOMIC DNA]</scope>
    <source>
        <strain evidence="3">NBRC 103574 / TAM6421</strain>
    </source>
</reference>
<dbReference type="GO" id="GO:0036297">
    <property type="term" value="P:interstrand cross-link repair"/>
    <property type="evidence" value="ECO:0007669"/>
    <property type="project" value="TreeGrafter"/>
</dbReference>
<dbReference type="SMART" id="SM00490">
    <property type="entry name" value="HELICc"/>
    <property type="match status" value="1"/>
</dbReference>
<dbReference type="PANTHER" id="PTHR47957">
    <property type="entry name" value="ATP-DEPENDENT HELICASE HRQ1"/>
    <property type="match status" value="1"/>
</dbReference>
<evidence type="ECO:0000313" key="2">
    <source>
        <dbReference type="EMBL" id="BAL82776.1"/>
    </source>
</evidence>
<name>I0GPT9_SELRL</name>
<dbReference type="OrthoDB" id="713315at2"/>
<dbReference type="eggNOG" id="COG1061">
    <property type="taxonomic scope" value="Bacteria"/>
</dbReference>
<dbReference type="RefSeq" id="WP_014424213.1">
    <property type="nucleotide sequence ID" value="NC_017068.1"/>
</dbReference>
<evidence type="ECO:0000313" key="3">
    <source>
        <dbReference type="Proteomes" id="UP000007887"/>
    </source>
</evidence>
<organism evidence="2 3">
    <name type="scientific">Selenomonas ruminantium subsp. lactilytica (strain NBRC 103574 / TAM6421)</name>
    <dbReference type="NCBI Taxonomy" id="927704"/>
    <lineage>
        <taxon>Bacteria</taxon>
        <taxon>Bacillati</taxon>
        <taxon>Bacillota</taxon>
        <taxon>Negativicutes</taxon>
        <taxon>Selenomonadales</taxon>
        <taxon>Selenomonadaceae</taxon>
        <taxon>Selenomonas</taxon>
    </lineage>
</organism>
<dbReference type="KEGG" id="sri:SELR_10680"/>
<dbReference type="Gene3D" id="3.40.50.300">
    <property type="entry name" value="P-loop containing nucleotide triphosphate hydrolases"/>
    <property type="match status" value="1"/>
</dbReference>
<dbReference type="EMBL" id="AP012292">
    <property type="protein sequence ID" value="BAL82776.1"/>
    <property type="molecule type" value="Genomic_DNA"/>
</dbReference>
<feature type="domain" description="Helicase C-terminal" evidence="1">
    <location>
        <begin position="919"/>
        <end position="1083"/>
    </location>
</feature>
<keyword evidence="2" id="KW-0067">ATP-binding</keyword>
<keyword evidence="2" id="KW-0347">Helicase</keyword>
<keyword evidence="2" id="KW-0378">Hydrolase</keyword>
<dbReference type="PROSITE" id="PS51194">
    <property type="entry name" value="HELICASE_CTER"/>
    <property type="match status" value="1"/>
</dbReference>
<dbReference type="InterPro" id="IPR027417">
    <property type="entry name" value="P-loop_NTPase"/>
</dbReference>
<dbReference type="CDD" id="cd18785">
    <property type="entry name" value="SF2_C"/>
    <property type="match status" value="1"/>
</dbReference>
<dbReference type="GO" id="GO:0043138">
    <property type="term" value="F:3'-5' DNA helicase activity"/>
    <property type="evidence" value="ECO:0007669"/>
    <property type="project" value="TreeGrafter"/>
</dbReference>
<proteinExistence type="predicted"/>
<dbReference type="SUPFAM" id="SSF52540">
    <property type="entry name" value="P-loop containing nucleoside triphosphate hydrolases"/>
    <property type="match status" value="2"/>
</dbReference>
<accession>I0GPT9</accession>
<dbReference type="Proteomes" id="UP000007887">
    <property type="component" value="Chromosome"/>
</dbReference>
<keyword evidence="2" id="KW-0547">Nucleotide-binding</keyword>
<dbReference type="PANTHER" id="PTHR47957:SF3">
    <property type="entry name" value="ATP-DEPENDENT HELICASE HRQ1"/>
    <property type="match status" value="1"/>
</dbReference>
<dbReference type="AlphaFoldDB" id="I0GPT9"/>
<evidence type="ECO:0000259" key="1">
    <source>
        <dbReference type="PROSITE" id="PS51194"/>
    </source>
</evidence>
<dbReference type="Pfam" id="PF00271">
    <property type="entry name" value="Helicase_C"/>
    <property type="match status" value="1"/>
</dbReference>
<dbReference type="PATRIC" id="fig|927704.6.peg.1098"/>
<dbReference type="HOGENOM" id="CLU_004880_0_0_9"/>